<dbReference type="KEGG" id="cmb:CSW64_01575"/>
<proteinExistence type="inferred from homology"/>
<reference evidence="7 8" key="1">
    <citation type="submission" date="2017-10" db="EMBL/GenBank/DDBJ databases">
        <title>Genome sequence of Caulobacter mirabilis FWC38.</title>
        <authorList>
            <person name="Fiebig A."/>
            <person name="Crosson S."/>
        </authorList>
    </citation>
    <scope>NUCLEOTIDE SEQUENCE [LARGE SCALE GENOMIC DNA]</scope>
    <source>
        <strain evidence="7 8">FWC 38</strain>
    </source>
</reference>
<evidence type="ECO:0000256" key="4">
    <source>
        <dbReference type="ARBA" id="ARBA00022729"/>
    </source>
</evidence>
<dbReference type="Pfam" id="PF13531">
    <property type="entry name" value="SBP_bac_11"/>
    <property type="match status" value="1"/>
</dbReference>
<dbReference type="PANTHER" id="PTHR30368:SF1">
    <property type="entry name" value="THIOSULFATE-BINDING PROTEIN"/>
    <property type="match status" value="1"/>
</dbReference>
<dbReference type="OrthoDB" id="9802127at2"/>
<evidence type="ECO:0000313" key="7">
    <source>
        <dbReference type="EMBL" id="ATQ41192.1"/>
    </source>
</evidence>
<organism evidence="7 8">
    <name type="scientific">Caulobacter mirabilis</name>
    <dbReference type="NCBI Taxonomy" id="69666"/>
    <lineage>
        <taxon>Bacteria</taxon>
        <taxon>Pseudomonadati</taxon>
        <taxon>Pseudomonadota</taxon>
        <taxon>Alphaproteobacteria</taxon>
        <taxon>Caulobacterales</taxon>
        <taxon>Caulobacteraceae</taxon>
        <taxon>Caulobacter</taxon>
    </lineage>
</organism>
<dbReference type="NCBIfam" id="NF008106">
    <property type="entry name" value="PRK10852.1"/>
    <property type="match status" value="1"/>
</dbReference>
<evidence type="ECO:0000256" key="1">
    <source>
        <dbReference type="ARBA" id="ARBA00004418"/>
    </source>
</evidence>
<sequence length="334" mass="36326">MKRRSILLLALTAAVIASPAAARAPAKEILNVSYDVSRETFADINPAFVAHWKKTTGQDVKVNQSHAGSSAQARAVLEGLQADVVTFNQVTDVQALRDKGQLIPADWRARLPNRSSPYYSLPAFLVRAGNPKGIKTWDDLVKPGVGIVIPNPKTSGNGRYSYLAAYAYALDKTKDPAKAKAFAQKFLANVVVFDTGGRAATTSFVEKGQGDVLITFEAEALGTAKEVGPKVQVVTPPVSLLAEFPVTVVDKVADQRDSRALAEGYLKFLYTPPAQTILARHYYRVSDRSVSAKYRQQFKPTRILTVEQVLGGWEKVGKDHLASGGILDQVFVRK</sequence>
<comment type="subcellular location">
    <subcellularLocation>
        <location evidence="1">Periplasm</location>
    </subcellularLocation>
</comment>
<dbReference type="GO" id="GO:0140104">
    <property type="term" value="F:molecular carrier activity"/>
    <property type="evidence" value="ECO:0007669"/>
    <property type="project" value="InterPro"/>
</dbReference>
<keyword evidence="4 6" id="KW-0732">Signal</keyword>
<evidence type="ECO:0000256" key="6">
    <source>
        <dbReference type="SAM" id="SignalP"/>
    </source>
</evidence>
<evidence type="ECO:0000313" key="8">
    <source>
        <dbReference type="Proteomes" id="UP000228945"/>
    </source>
</evidence>
<keyword evidence="3" id="KW-0813">Transport</keyword>
<keyword evidence="5" id="KW-0574">Periplasm</keyword>
<accession>A0A2D2AT48</accession>
<dbReference type="CDD" id="cd01005">
    <property type="entry name" value="PBP2_CysP"/>
    <property type="match status" value="1"/>
</dbReference>
<name>A0A2D2AT48_9CAUL</name>
<dbReference type="SUPFAM" id="SSF53850">
    <property type="entry name" value="Periplasmic binding protein-like II"/>
    <property type="match status" value="1"/>
</dbReference>
<dbReference type="Proteomes" id="UP000228945">
    <property type="component" value="Chromosome"/>
</dbReference>
<dbReference type="NCBIfam" id="NF008022">
    <property type="entry name" value="PRK10752.1"/>
    <property type="match status" value="1"/>
</dbReference>
<evidence type="ECO:0000256" key="3">
    <source>
        <dbReference type="ARBA" id="ARBA00022448"/>
    </source>
</evidence>
<dbReference type="RefSeq" id="WP_099620449.1">
    <property type="nucleotide sequence ID" value="NZ_CP024201.1"/>
</dbReference>
<comment type="similarity">
    <text evidence="2">Belongs to the prokaryotic sulfate-binding protein family.</text>
</comment>
<dbReference type="AlphaFoldDB" id="A0A2D2AT48"/>
<dbReference type="EMBL" id="CP024201">
    <property type="protein sequence ID" value="ATQ41192.1"/>
    <property type="molecule type" value="Genomic_DNA"/>
</dbReference>
<gene>
    <name evidence="7" type="ORF">CSW64_01575</name>
</gene>
<dbReference type="GO" id="GO:0042597">
    <property type="term" value="C:periplasmic space"/>
    <property type="evidence" value="ECO:0007669"/>
    <property type="project" value="UniProtKB-SubCell"/>
</dbReference>
<feature type="signal peptide" evidence="6">
    <location>
        <begin position="1"/>
        <end position="22"/>
    </location>
</feature>
<evidence type="ECO:0000256" key="5">
    <source>
        <dbReference type="ARBA" id="ARBA00022764"/>
    </source>
</evidence>
<feature type="chain" id="PRO_5013763377" evidence="6">
    <location>
        <begin position="23"/>
        <end position="334"/>
    </location>
</feature>
<dbReference type="GO" id="GO:1902358">
    <property type="term" value="P:sulfate transmembrane transport"/>
    <property type="evidence" value="ECO:0007669"/>
    <property type="project" value="InterPro"/>
</dbReference>
<dbReference type="PANTHER" id="PTHR30368">
    <property type="entry name" value="SULFATE-BINDING PROTEIN"/>
    <property type="match status" value="1"/>
</dbReference>
<dbReference type="InterPro" id="IPR005669">
    <property type="entry name" value="Thiosulph/SO4-bd"/>
</dbReference>
<evidence type="ECO:0000256" key="2">
    <source>
        <dbReference type="ARBA" id="ARBA00006099"/>
    </source>
</evidence>
<dbReference type="NCBIfam" id="TIGR00971">
    <property type="entry name" value="3a0106s03"/>
    <property type="match status" value="1"/>
</dbReference>
<dbReference type="Gene3D" id="3.40.190.10">
    <property type="entry name" value="Periplasmic binding protein-like II"/>
    <property type="match status" value="2"/>
</dbReference>
<keyword evidence="8" id="KW-1185">Reference proteome</keyword>
<protein>
    <submittedName>
        <fullName evidence="7">Thiosulfate transporter subunit</fullName>
    </submittedName>
</protein>